<dbReference type="AlphaFoldDB" id="A0A831WYU8"/>
<dbReference type="SUPFAM" id="SSF55298">
    <property type="entry name" value="YjgF-like"/>
    <property type="match status" value="1"/>
</dbReference>
<gene>
    <name evidence="1" type="ORF">ENP34_00725</name>
</gene>
<dbReference type="InterPro" id="IPR035959">
    <property type="entry name" value="RutC-like_sf"/>
</dbReference>
<protein>
    <submittedName>
        <fullName evidence="1">RidA family protein</fullName>
    </submittedName>
</protein>
<dbReference type="PANTHER" id="PTHR43857:SF1">
    <property type="entry name" value="YJGH FAMILY PROTEIN"/>
    <property type="match status" value="1"/>
</dbReference>
<name>A0A831WYU8_9BACT</name>
<comment type="caution">
    <text evidence="1">The sequence shown here is derived from an EMBL/GenBank/DDBJ whole genome shotgun (WGS) entry which is preliminary data.</text>
</comment>
<dbReference type="Pfam" id="PF01042">
    <property type="entry name" value="Ribonuc_L-PSP"/>
    <property type="match status" value="1"/>
</dbReference>
<dbReference type="PANTHER" id="PTHR43857">
    <property type="entry name" value="BLR7761 PROTEIN"/>
    <property type="match status" value="1"/>
</dbReference>
<reference evidence="1" key="1">
    <citation type="journal article" date="2020" name="mSystems">
        <title>Genome- and Community-Level Interaction Insights into Carbon Utilization and Element Cycling Functions of Hydrothermarchaeota in Hydrothermal Sediment.</title>
        <authorList>
            <person name="Zhou Z."/>
            <person name="Liu Y."/>
            <person name="Xu W."/>
            <person name="Pan J."/>
            <person name="Luo Z.H."/>
            <person name="Li M."/>
        </authorList>
    </citation>
    <scope>NUCLEOTIDE SEQUENCE [LARGE SCALE GENOMIC DNA]</scope>
    <source>
        <strain evidence="1">SpSt-210</strain>
    </source>
</reference>
<dbReference type="EMBL" id="DSIY01000017">
    <property type="protein sequence ID" value="HEG89964.1"/>
    <property type="molecule type" value="Genomic_DNA"/>
</dbReference>
<dbReference type="CDD" id="cd06154">
    <property type="entry name" value="YjgF_YER057c_UK114_like_6"/>
    <property type="match status" value="1"/>
</dbReference>
<sequence>MAERIRVSSGTVWEGRVGYSRAVRAGNLVFVSGTTATDDQGNVVGRGDPEAQARFILEKIERALEAAGASLSDVVRTRVYVTNADDWEAVGRAHAAYFGEIRPANTLVEVSRLVGPDYLVEIEADAVIGSGGARA</sequence>
<proteinExistence type="predicted"/>
<organism evidence="1">
    <name type="scientific">Thermorudis peleae</name>
    <dbReference type="NCBI Taxonomy" id="1382356"/>
    <lineage>
        <taxon>Bacteria</taxon>
        <taxon>Pseudomonadati</taxon>
        <taxon>Thermomicrobiota</taxon>
        <taxon>Thermomicrobia</taxon>
        <taxon>Thermomicrobia incertae sedis</taxon>
        <taxon>Thermorudis</taxon>
    </lineage>
</organism>
<evidence type="ECO:0000313" key="1">
    <source>
        <dbReference type="EMBL" id="HEG89964.1"/>
    </source>
</evidence>
<accession>A0A831WYU8</accession>
<dbReference type="Gene3D" id="3.30.1330.40">
    <property type="entry name" value="RutC-like"/>
    <property type="match status" value="1"/>
</dbReference>
<dbReference type="InterPro" id="IPR006175">
    <property type="entry name" value="YjgF/YER057c/UK114"/>
</dbReference>